<evidence type="ECO:0000313" key="13">
    <source>
        <dbReference type="Proteomes" id="UP001162480"/>
    </source>
</evidence>
<evidence type="ECO:0000256" key="9">
    <source>
        <dbReference type="ARBA" id="ARBA00048679"/>
    </source>
</evidence>
<dbReference type="GO" id="GO:0005524">
    <property type="term" value="F:ATP binding"/>
    <property type="evidence" value="ECO:0007669"/>
    <property type="project" value="UniProtKB-UniRule"/>
</dbReference>
<evidence type="ECO:0000256" key="3">
    <source>
        <dbReference type="ARBA" id="ARBA00022527"/>
    </source>
</evidence>
<sequence>MALQKLSSKPKTLRGFELSMVIGKGSYGEVWLARHIKDKRPYVLKKINLKSTSDKERRAAEQEARLLSNLKHPNIVTYKDSFQTGERYLYIAMQYCEGGDLYTLLKERKGKVLEEKQVVEWFIQIAMALQQSFGHPKISINTSNYGETNMKHHHLDSYTPRDNLNP</sequence>
<comment type="catalytic activity">
    <reaction evidence="9">
        <text>L-seryl-[protein] + ATP = O-phospho-L-seryl-[protein] + ADP + H(+)</text>
        <dbReference type="Rhea" id="RHEA:17989"/>
        <dbReference type="Rhea" id="RHEA-COMP:9863"/>
        <dbReference type="Rhea" id="RHEA-COMP:11604"/>
        <dbReference type="ChEBI" id="CHEBI:15378"/>
        <dbReference type="ChEBI" id="CHEBI:29999"/>
        <dbReference type="ChEBI" id="CHEBI:30616"/>
        <dbReference type="ChEBI" id="CHEBI:83421"/>
        <dbReference type="ChEBI" id="CHEBI:456216"/>
        <dbReference type="EC" id="2.7.11.1"/>
    </reaction>
</comment>
<dbReference type="Proteomes" id="UP001162480">
    <property type="component" value="Chromosome 4"/>
</dbReference>
<reference evidence="12" key="1">
    <citation type="submission" date="2023-08" db="EMBL/GenBank/DDBJ databases">
        <authorList>
            <person name="Alioto T."/>
            <person name="Alioto T."/>
            <person name="Gomez Garrido J."/>
        </authorList>
    </citation>
    <scope>NUCLEOTIDE SEQUENCE</scope>
</reference>
<keyword evidence="3" id="KW-0723">Serine/threonine-protein kinase</keyword>
<dbReference type="PROSITE" id="PS50011">
    <property type="entry name" value="PROTEIN_KINASE_DOM"/>
    <property type="match status" value="1"/>
</dbReference>
<dbReference type="PANTHER" id="PTHR44899">
    <property type="entry name" value="CAMK FAMILY PROTEIN KINASE"/>
    <property type="match status" value="1"/>
</dbReference>
<dbReference type="InterPro" id="IPR017441">
    <property type="entry name" value="Protein_kinase_ATP_BS"/>
</dbReference>
<proteinExistence type="inferred from homology"/>
<name>A0AA36F0V3_OCTVU</name>
<dbReference type="EMBL" id="OX597817">
    <property type="protein sequence ID" value="CAI9721461.1"/>
    <property type="molecule type" value="Genomic_DNA"/>
</dbReference>
<comment type="similarity">
    <text evidence="1">Belongs to the protein kinase superfamily. NEK Ser/Thr protein kinase family. NIMA subfamily.</text>
</comment>
<keyword evidence="4" id="KW-0808">Transferase</keyword>
<evidence type="ECO:0000313" key="12">
    <source>
        <dbReference type="EMBL" id="CAI9721461.1"/>
    </source>
</evidence>
<evidence type="ECO:0000256" key="1">
    <source>
        <dbReference type="ARBA" id="ARBA00010886"/>
    </source>
</evidence>
<evidence type="ECO:0000256" key="10">
    <source>
        <dbReference type="PROSITE-ProRule" id="PRU10141"/>
    </source>
</evidence>
<evidence type="ECO:0000259" key="11">
    <source>
        <dbReference type="PROSITE" id="PS50011"/>
    </source>
</evidence>
<dbReference type="PANTHER" id="PTHR44899:SF7">
    <property type="entry name" value="NIMA-RELATED KINASE"/>
    <property type="match status" value="1"/>
</dbReference>
<dbReference type="InterPro" id="IPR000719">
    <property type="entry name" value="Prot_kinase_dom"/>
</dbReference>
<protein>
    <recommendedName>
        <fullName evidence="2">non-specific serine/threonine protein kinase</fullName>
        <ecNumber evidence="2">2.7.11.1</ecNumber>
    </recommendedName>
</protein>
<dbReference type="Pfam" id="PF00069">
    <property type="entry name" value="Pkinase"/>
    <property type="match status" value="1"/>
</dbReference>
<dbReference type="GO" id="GO:0004674">
    <property type="term" value="F:protein serine/threonine kinase activity"/>
    <property type="evidence" value="ECO:0007669"/>
    <property type="project" value="UniProtKB-KW"/>
</dbReference>
<keyword evidence="7 10" id="KW-0067">ATP-binding</keyword>
<dbReference type="FunFam" id="3.30.200.20:FF:000097">
    <property type="entry name" value="Probable serine/threonine-protein kinase nek1"/>
    <property type="match status" value="1"/>
</dbReference>
<organism evidence="12 13">
    <name type="scientific">Octopus vulgaris</name>
    <name type="common">Common octopus</name>
    <dbReference type="NCBI Taxonomy" id="6645"/>
    <lineage>
        <taxon>Eukaryota</taxon>
        <taxon>Metazoa</taxon>
        <taxon>Spiralia</taxon>
        <taxon>Lophotrochozoa</taxon>
        <taxon>Mollusca</taxon>
        <taxon>Cephalopoda</taxon>
        <taxon>Coleoidea</taxon>
        <taxon>Octopodiformes</taxon>
        <taxon>Octopoda</taxon>
        <taxon>Incirrata</taxon>
        <taxon>Octopodidae</taxon>
        <taxon>Octopus</taxon>
    </lineage>
</organism>
<evidence type="ECO:0000256" key="5">
    <source>
        <dbReference type="ARBA" id="ARBA00022741"/>
    </source>
</evidence>
<evidence type="ECO:0000256" key="8">
    <source>
        <dbReference type="ARBA" id="ARBA00047899"/>
    </source>
</evidence>
<dbReference type="InterPro" id="IPR011009">
    <property type="entry name" value="Kinase-like_dom_sf"/>
</dbReference>
<feature type="domain" description="Protein kinase" evidence="11">
    <location>
        <begin position="16"/>
        <end position="166"/>
    </location>
</feature>
<comment type="catalytic activity">
    <reaction evidence="8">
        <text>L-threonyl-[protein] + ATP = O-phospho-L-threonyl-[protein] + ADP + H(+)</text>
        <dbReference type="Rhea" id="RHEA:46608"/>
        <dbReference type="Rhea" id="RHEA-COMP:11060"/>
        <dbReference type="Rhea" id="RHEA-COMP:11605"/>
        <dbReference type="ChEBI" id="CHEBI:15378"/>
        <dbReference type="ChEBI" id="CHEBI:30013"/>
        <dbReference type="ChEBI" id="CHEBI:30616"/>
        <dbReference type="ChEBI" id="CHEBI:61977"/>
        <dbReference type="ChEBI" id="CHEBI:456216"/>
        <dbReference type="EC" id="2.7.11.1"/>
    </reaction>
</comment>
<evidence type="ECO:0000256" key="2">
    <source>
        <dbReference type="ARBA" id="ARBA00012513"/>
    </source>
</evidence>
<evidence type="ECO:0000256" key="4">
    <source>
        <dbReference type="ARBA" id="ARBA00022679"/>
    </source>
</evidence>
<keyword evidence="13" id="KW-1185">Reference proteome</keyword>
<dbReference type="Gene3D" id="1.10.510.10">
    <property type="entry name" value="Transferase(Phosphotransferase) domain 1"/>
    <property type="match status" value="1"/>
</dbReference>
<evidence type="ECO:0000256" key="7">
    <source>
        <dbReference type="ARBA" id="ARBA00022840"/>
    </source>
</evidence>
<keyword evidence="6" id="KW-0418">Kinase</keyword>
<dbReference type="EC" id="2.7.11.1" evidence="2"/>
<dbReference type="PROSITE" id="PS00107">
    <property type="entry name" value="PROTEIN_KINASE_ATP"/>
    <property type="match status" value="1"/>
</dbReference>
<gene>
    <name evidence="12" type="ORF">OCTVUL_1B003126</name>
</gene>
<keyword evidence="5 10" id="KW-0547">Nucleotide-binding</keyword>
<dbReference type="AlphaFoldDB" id="A0AA36F0V3"/>
<accession>A0AA36F0V3</accession>
<dbReference type="SUPFAM" id="SSF56112">
    <property type="entry name" value="Protein kinase-like (PK-like)"/>
    <property type="match status" value="1"/>
</dbReference>
<dbReference type="InterPro" id="IPR051131">
    <property type="entry name" value="NEK_Ser/Thr_kinase_NIMA"/>
</dbReference>
<evidence type="ECO:0000256" key="6">
    <source>
        <dbReference type="ARBA" id="ARBA00022777"/>
    </source>
</evidence>
<feature type="binding site" evidence="10">
    <location>
        <position position="45"/>
    </location>
    <ligand>
        <name>ATP</name>
        <dbReference type="ChEBI" id="CHEBI:30616"/>
    </ligand>
</feature>